<dbReference type="Proteomes" id="UP000005435">
    <property type="component" value="Chromosome"/>
</dbReference>
<gene>
    <name evidence="1" type="ordered locus">Clocl_3233</name>
</gene>
<dbReference type="AlphaFoldDB" id="G8LWA1"/>
<dbReference type="EMBL" id="CP003065">
    <property type="protein sequence ID" value="AEV69748.1"/>
    <property type="molecule type" value="Genomic_DNA"/>
</dbReference>
<evidence type="ECO:0000313" key="2">
    <source>
        <dbReference type="Proteomes" id="UP000005435"/>
    </source>
</evidence>
<dbReference type="Pfam" id="PF19895">
    <property type="entry name" value="DUF6368"/>
    <property type="match status" value="1"/>
</dbReference>
<dbReference type="OrthoDB" id="4169843at2"/>
<dbReference type="eggNOG" id="ENOG5033CE7">
    <property type="taxonomic scope" value="Bacteria"/>
</dbReference>
<proteinExistence type="predicted"/>
<dbReference type="RefSeq" id="WP_014256282.1">
    <property type="nucleotide sequence ID" value="NC_016627.1"/>
</dbReference>
<organism evidence="1 2">
    <name type="scientific">Acetivibrio clariflavus (strain DSM 19732 / NBRC 101661 / EBR45)</name>
    <name type="common">Clostridium clariflavum</name>
    <dbReference type="NCBI Taxonomy" id="720554"/>
    <lineage>
        <taxon>Bacteria</taxon>
        <taxon>Bacillati</taxon>
        <taxon>Bacillota</taxon>
        <taxon>Clostridia</taxon>
        <taxon>Eubacteriales</taxon>
        <taxon>Oscillospiraceae</taxon>
        <taxon>Acetivibrio</taxon>
    </lineage>
</organism>
<dbReference type="KEGG" id="ccl:Clocl_3233"/>
<reference evidence="2" key="1">
    <citation type="submission" date="2011-12" db="EMBL/GenBank/DDBJ databases">
        <title>Complete sequence of Clostridium clariflavum DSM 19732.</title>
        <authorList>
            <consortium name="US DOE Joint Genome Institute"/>
            <person name="Lucas S."/>
            <person name="Han J."/>
            <person name="Lapidus A."/>
            <person name="Cheng J.-F."/>
            <person name="Goodwin L."/>
            <person name="Pitluck S."/>
            <person name="Peters L."/>
            <person name="Teshima H."/>
            <person name="Detter J.C."/>
            <person name="Han C."/>
            <person name="Tapia R."/>
            <person name="Land M."/>
            <person name="Hauser L."/>
            <person name="Kyrpides N."/>
            <person name="Ivanova N."/>
            <person name="Pagani I."/>
            <person name="Kitzmiller T."/>
            <person name="Lynd L."/>
            <person name="Izquierdo J."/>
            <person name="Woyke T."/>
        </authorList>
    </citation>
    <scope>NUCLEOTIDE SEQUENCE [LARGE SCALE GENOMIC DNA]</scope>
    <source>
        <strain evidence="2">DSM 19732 / NBRC 101661 / EBR45</strain>
    </source>
</reference>
<evidence type="ECO:0000313" key="1">
    <source>
        <dbReference type="EMBL" id="AEV69748.1"/>
    </source>
</evidence>
<sequence length="199" mass="23149">MGPSVNIMLKGKLDDAQKEEIIAFLRKISSNIEKSNYETCSYNFWIENVSFLGYTYNGIGLPFGMNFSIPEYEKTEEHQINKIKNYFGFTPMDEIAITAFFNDADSHRILGHLALILAEKYDGLIDLTGAITPPIKEDRAIKEYPYCTIKEIRNFVCKVEGKICEIEYEVKEGKKWIYHVVDTTFLKNWLKHSHFHMIK</sequence>
<dbReference type="HOGENOM" id="CLU_1370100_0_0_9"/>
<name>G8LWA1_ACECE</name>
<keyword evidence="2" id="KW-1185">Reference proteome</keyword>
<reference evidence="1 2" key="2">
    <citation type="journal article" date="2012" name="Stand. Genomic Sci.">
        <title>Complete Genome Sequence of Clostridium clariflavum DSM 19732.</title>
        <authorList>
            <person name="Izquierdo J.A."/>
            <person name="Goodwin L."/>
            <person name="Davenport K.W."/>
            <person name="Teshima H."/>
            <person name="Bruce D."/>
            <person name="Detter C."/>
            <person name="Tapia R."/>
            <person name="Han S."/>
            <person name="Land M."/>
            <person name="Hauser L."/>
            <person name="Jeffries C.D."/>
            <person name="Han J."/>
            <person name="Pitluck S."/>
            <person name="Nolan M."/>
            <person name="Chen A."/>
            <person name="Huntemann M."/>
            <person name="Mavromatis K."/>
            <person name="Mikhailova N."/>
            <person name="Liolios K."/>
            <person name="Woyke T."/>
            <person name="Lynd L.R."/>
        </authorList>
    </citation>
    <scope>NUCLEOTIDE SEQUENCE [LARGE SCALE GENOMIC DNA]</scope>
    <source>
        <strain evidence="2">DSM 19732 / NBRC 101661 / EBR45</strain>
    </source>
</reference>
<accession>G8LWA1</accession>
<dbReference type="InterPro" id="IPR045948">
    <property type="entry name" value="DUF6368"/>
</dbReference>
<protein>
    <submittedName>
        <fullName evidence="1">Uncharacterized protein</fullName>
    </submittedName>
</protein>